<dbReference type="EMBL" id="JAMTCO010000002">
    <property type="protein sequence ID" value="MCP2268403.1"/>
    <property type="molecule type" value="Genomic_DNA"/>
</dbReference>
<dbReference type="InterPro" id="IPR011051">
    <property type="entry name" value="RmlC_Cupin_sf"/>
</dbReference>
<accession>A0ABT1I6Z4</accession>
<proteinExistence type="predicted"/>
<dbReference type="Proteomes" id="UP001205185">
    <property type="component" value="Unassembled WGS sequence"/>
</dbReference>
<dbReference type="Gene3D" id="2.60.120.10">
    <property type="entry name" value="Jelly Rolls"/>
    <property type="match status" value="1"/>
</dbReference>
<sequence length="227" mass="25837">MPVSPAVPALSQLAQRMRAIDLRPPTAHPPRSDALARPLGWAQVHSGVKSWVDGAALRTVLRRHFADLDPVRADALVARSRETTTHFAWCLRDDPGEPFTFWLHEYKPRHEWRPGYADSVHNHRYHFCTVILQGGYRHERYRTSTDPETGLITAVRLTRRTECRAGDSGFLTAADFHRIPRAADGTMTFLVKSRPVRRSSLSWDPATGTGHRHVPVESRLEELTRRL</sequence>
<protein>
    <submittedName>
        <fullName evidence="1">Uncharacterized protein</fullName>
    </submittedName>
</protein>
<dbReference type="InterPro" id="IPR014710">
    <property type="entry name" value="RmlC-like_jellyroll"/>
</dbReference>
<comment type="caution">
    <text evidence="1">The sequence shown here is derived from an EMBL/GenBank/DDBJ whole genome shotgun (WGS) entry which is preliminary data.</text>
</comment>
<dbReference type="SUPFAM" id="SSF51182">
    <property type="entry name" value="RmlC-like cupins"/>
    <property type="match status" value="1"/>
</dbReference>
<evidence type="ECO:0000313" key="1">
    <source>
        <dbReference type="EMBL" id="MCP2268403.1"/>
    </source>
</evidence>
<name>A0ABT1I6Z4_9PSEU</name>
<reference evidence="1 2" key="1">
    <citation type="submission" date="2022-06" db="EMBL/GenBank/DDBJ databases">
        <title>Genomic Encyclopedia of Archaeal and Bacterial Type Strains, Phase II (KMG-II): from individual species to whole genera.</title>
        <authorList>
            <person name="Goeker M."/>
        </authorList>
    </citation>
    <scope>NUCLEOTIDE SEQUENCE [LARGE SCALE GENOMIC DNA]</scope>
    <source>
        <strain evidence="1 2">DSM 44255</strain>
    </source>
</reference>
<organism evidence="1 2">
    <name type="scientific">Actinokineospora diospyrosa</name>
    <dbReference type="NCBI Taxonomy" id="103728"/>
    <lineage>
        <taxon>Bacteria</taxon>
        <taxon>Bacillati</taxon>
        <taxon>Actinomycetota</taxon>
        <taxon>Actinomycetes</taxon>
        <taxon>Pseudonocardiales</taxon>
        <taxon>Pseudonocardiaceae</taxon>
        <taxon>Actinokineospora</taxon>
    </lineage>
</organism>
<keyword evidence="2" id="KW-1185">Reference proteome</keyword>
<dbReference type="RefSeq" id="WP_253885300.1">
    <property type="nucleotide sequence ID" value="NZ_BAAAVB010000006.1"/>
</dbReference>
<evidence type="ECO:0000313" key="2">
    <source>
        <dbReference type="Proteomes" id="UP001205185"/>
    </source>
</evidence>
<gene>
    <name evidence="1" type="ORF">LV75_000889</name>
</gene>